<feature type="compositionally biased region" description="Basic residues" evidence="1">
    <location>
        <begin position="175"/>
        <end position="184"/>
    </location>
</feature>
<evidence type="ECO:0000256" key="1">
    <source>
        <dbReference type="SAM" id="MobiDB-lite"/>
    </source>
</evidence>
<accession>A0AAV5GS81</accession>
<evidence type="ECO:0000313" key="2">
    <source>
        <dbReference type="EMBL" id="GJN92217.1"/>
    </source>
</evidence>
<keyword evidence="3" id="KW-1185">Reference proteome</keyword>
<dbReference type="EMBL" id="BQKY01000010">
    <property type="protein sequence ID" value="GJN92217.1"/>
    <property type="molecule type" value="Genomic_DNA"/>
</dbReference>
<evidence type="ECO:0000313" key="3">
    <source>
        <dbReference type="Proteomes" id="UP001342314"/>
    </source>
</evidence>
<protein>
    <submittedName>
        <fullName evidence="2">Uncharacterized protein</fullName>
    </submittedName>
</protein>
<feature type="compositionally biased region" description="Low complexity" evidence="1">
    <location>
        <begin position="124"/>
        <end position="145"/>
    </location>
</feature>
<proteinExistence type="predicted"/>
<feature type="compositionally biased region" description="Basic and acidic residues" evidence="1">
    <location>
        <begin position="154"/>
        <end position="174"/>
    </location>
</feature>
<organism evidence="2 3">
    <name type="scientific">Rhodotorula paludigena</name>
    <dbReference type="NCBI Taxonomy" id="86838"/>
    <lineage>
        <taxon>Eukaryota</taxon>
        <taxon>Fungi</taxon>
        <taxon>Dikarya</taxon>
        <taxon>Basidiomycota</taxon>
        <taxon>Pucciniomycotina</taxon>
        <taxon>Microbotryomycetes</taxon>
        <taxon>Sporidiobolales</taxon>
        <taxon>Sporidiobolaceae</taxon>
        <taxon>Rhodotorula</taxon>
    </lineage>
</organism>
<gene>
    <name evidence="2" type="ORF">Rhopal_005247-T1</name>
</gene>
<dbReference type="AlphaFoldDB" id="A0AAV5GS81"/>
<reference evidence="2 3" key="1">
    <citation type="submission" date="2021-12" db="EMBL/GenBank/DDBJ databases">
        <title>High titer production of polyol ester of fatty acids by Rhodotorula paludigena BS15 towards product separation-free biomass refinery.</title>
        <authorList>
            <person name="Mano J."/>
            <person name="Ono H."/>
            <person name="Tanaka T."/>
            <person name="Naito K."/>
            <person name="Sushida H."/>
            <person name="Ike M."/>
            <person name="Tokuyasu K."/>
            <person name="Kitaoka M."/>
        </authorList>
    </citation>
    <scope>NUCLEOTIDE SEQUENCE [LARGE SCALE GENOMIC DNA]</scope>
    <source>
        <strain evidence="2 3">BS15</strain>
    </source>
</reference>
<sequence>MSKESLRLRLLRKAGPGGAERVRGSHPGHAGTNSPSSSSVRQDSPLGRKRPLPGPSRAAFGTGGAPNLESDKKELVEQLRDAAEVAHRRIITAETPQERDAARNAENALEGHLSTGRALDASRRASTAQREAARAALEAARAAFEATEEEEARLDEREGAWKEEAEELLGEHGDRKGKKKARWG</sequence>
<name>A0AAV5GS81_9BASI</name>
<feature type="region of interest" description="Disordered" evidence="1">
    <location>
        <begin position="87"/>
        <end position="184"/>
    </location>
</feature>
<comment type="caution">
    <text evidence="2">The sequence shown here is derived from an EMBL/GenBank/DDBJ whole genome shotgun (WGS) entry which is preliminary data.</text>
</comment>
<feature type="region of interest" description="Disordered" evidence="1">
    <location>
        <begin position="1"/>
        <end position="73"/>
    </location>
</feature>
<dbReference type="Proteomes" id="UP001342314">
    <property type="component" value="Unassembled WGS sequence"/>
</dbReference>